<evidence type="ECO:0008006" key="5">
    <source>
        <dbReference type="Google" id="ProtNLM"/>
    </source>
</evidence>
<protein>
    <recommendedName>
        <fullName evidence="5">TIGR04222 domain-containing membrane protein</fullName>
    </recommendedName>
</protein>
<reference evidence="3 4" key="1">
    <citation type="submission" date="2019-08" db="EMBL/GenBank/DDBJ databases">
        <title>Complete genome sequence of Candidatus Uab amorphum.</title>
        <authorList>
            <person name="Shiratori T."/>
            <person name="Suzuki S."/>
            <person name="Kakizawa Y."/>
            <person name="Ishida K."/>
        </authorList>
    </citation>
    <scope>NUCLEOTIDE SEQUENCE [LARGE SCALE GENOMIC DNA]</scope>
    <source>
        <strain evidence="3 4">SRT547</strain>
    </source>
</reference>
<evidence type="ECO:0000313" key="3">
    <source>
        <dbReference type="EMBL" id="BBM85997.1"/>
    </source>
</evidence>
<dbReference type="AlphaFoldDB" id="A0A5S9IQR7"/>
<dbReference type="RefSeq" id="WP_151970077.1">
    <property type="nucleotide sequence ID" value="NZ_AP019860.1"/>
</dbReference>
<evidence type="ECO:0000313" key="4">
    <source>
        <dbReference type="Proteomes" id="UP000326354"/>
    </source>
</evidence>
<evidence type="ECO:0000256" key="2">
    <source>
        <dbReference type="SAM" id="Phobius"/>
    </source>
</evidence>
<feature type="transmembrane region" description="Helical" evidence="2">
    <location>
        <begin position="144"/>
        <end position="165"/>
    </location>
</feature>
<dbReference type="NCBIfam" id="TIGR04222">
    <property type="entry name" value="near_uncomplex"/>
    <property type="match status" value="1"/>
</dbReference>
<keyword evidence="2" id="KW-1133">Transmembrane helix</keyword>
<feature type="compositionally biased region" description="Polar residues" evidence="1">
    <location>
        <begin position="267"/>
        <end position="280"/>
    </location>
</feature>
<dbReference type="EMBL" id="AP019860">
    <property type="protein sequence ID" value="BBM85997.1"/>
    <property type="molecule type" value="Genomic_DNA"/>
</dbReference>
<proteinExistence type="predicted"/>
<keyword evidence="4" id="KW-1185">Reference proteome</keyword>
<accession>A0A5S9IQR7</accession>
<dbReference type="KEGG" id="uam:UABAM_04383"/>
<keyword evidence="2" id="KW-0472">Membrane</keyword>
<evidence type="ECO:0000256" key="1">
    <source>
        <dbReference type="SAM" id="MobiDB-lite"/>
    </source>
</evidence>
<sequence>MPYFFLLYILIVCCFVFVGFCFAKKQDNSKYFAPVILHELHPYEIAFFRGHEYEVANLVVFELLNEGYVSFDDEGDRCQVQKTHLELPEDKPKLQKKVYQFFEQPVEEKTFFEILHRVAFDIKSDIETYKQKFERERLVFGQGYYGKIFSTFFSIKVCVVLPVIYKFTHVGLRKTEFLVLTMVGLGVLFIVVKIEKYFKKKRLTALGEKHFKELQTLFAQQKKSSPENAEELSRVLAVFGMKYLQEIDHHHKNLFTRPVRKMDSQHPRTSQVKRNTSQNGERIEGDVEVGGG</sequence>
<dbReference type="InterPro" id="IPR026467">
    <property type="entry name" value="Ser/Gly_Cys_C_dom"/>
</dbReference>
<gene>
    <name evidence="3" type="ORF">UABAM_04383</name>
</gene>
<feature type="transmembrane region" description="Helical" evidence="2">
    <location>
        <begin position="177"/>
        <end position="194"/>
    </location>
</feature>
<feature type="region of interest" description="Disordered" evidence="1">
    <location>
        <begin position="255"/>
        <end position="292"/>
    </location>
</feature>
<name>A0A5S9IQR7_UABAM</name>
<feature type="transmembrane region" description="Helical" evidence="2">
    <location>
        <begin position="6"/>
        <end position="23"/>
    </location>
</feature>
<dbReference type="Proteomes" id="UP000326354">
    <property type="component" value="Chromosome"/>
</dbReference>
<keyword evidence="2" id="KW-0812">Transmembrane</keyword>
<organism evidence="3 4">
    <name type="scientific">Uabimicrobium amorphum</name>
    <dbReference type="NCBI Taxonomy" id="2596890"/>
    <lineage>
        <taxon>Bacteria</taxon>
        <taxon>Pseudomonadati</taxon>
        <taxon>Planctomycetota</taxon>
        <taxon>Candidatus Uabimicrobiia</taxon>
        <taxon>Candidatus Uabimicrobiales</taxon>
        <taxon>Candidatus Uabimicrobiaceae</taxon>
        <taxon>Candidatus Uabimicrobium</taxon>
    </lineage>
</organism>